<keyword evidence="1" id="KW-0732">Signal</keyword>
<reference evidence="2 3" key="2">
    <citation type="submission" date="2018-09" db="EMBL/GenBank/DDBJ databases">
        <title>Genome of Sphaerochaeta halotolerans strain 4-11.</title>
        <authorList>
            <person name="Nazina T.N."/>
            <person name="Sokolova D.S."/>
        </authorList>
    </citation>
    <scope>NUCLEOTIDE SEQUENCE [LARGE SCALE GENOMIC DNA]</scope>
    <source>
        <strain evidence="2 3">4-11</strain>
    </source>
</reference>
<sequence length="286" mass="32085">MHTRNTREFFMVKRVVTFCFVCCLSIGALWANASEIYTALPQLSQEQYQALESGEMVSAYALGGEVLTQYFVKGSEAYKRALQARSIEDGFSVAAVSYIPYGDTLKAMSKADRQLAIFNSLRAISTQEGLTYISWRAGNKPKLLIEKSSYMGDSKNLNNLIPDPVATVFPYSAQSYVYQRDTSFGGNRYLHTYTNSDDEIFVEIKNLNTIRVLGIFTALKKDQLTMNMGTYQLDDGLLLVALTSIDGRDPVVSIFGLEVDLPSAFKRRIVALQNWFKDQLASLENQ</sequence>
<comment type="caution">
    <text evidence="2">The sequence shown here is derived from an EMBL/GenBank/DDBJ whole genome shotgun (WGS) entry which is preliminary data.</text>
</comment>
<dbReference type="EMBL" id="QUWK01000007">
    <property type="protein sequence ID" value="RFU94722.1"/>
    <property type="molecule type" value="Genomic_DNA"/>
</dbReference>
<accession>A0A372MG37</accession>
<dbReference type="OrthoDB" id="357887at2"/>
<keyword evidence="3" id="KW-1185">Reference proteome</keyword>
<evidence type="ECO:0000256" key="1">
    <source>
        <dbReference type="SAM" id="SignalP"/>
    </source>
</evidence>
<organism evidence="2 3">
    <name type="scientific">Sphaerochaeta halotolerans</name>
    <dbReference type="NCBI Taxonomy" id="2293840"/>
    <lineage>
        <taxon>Bacteria</taxon>
        <taxon>Pseudomonadati</taxon>
        <taxon>Spirochaetota</taxon>
        <taxon>Spirochaetia</taxon>
        <taxon>Spirochaetales</taxon>
        <taxon>Sphaerochaetaceae</taxon>
        <taxon>Sphaerochaeta</taxon>
    </lineage>
</organism>
<evidence type="ECO:0000313" key="2">
    <source>
        <dbReference type="EMBL" id="RFU94722.1"/>
    </source>
</evidence>
<gene>
    <name evidence="2" type="ORF">DYP60_07645</name>
</gene>
<dbReference type="Proteomes" id="UP000264002">
    <property type="component" value="Unassembled WGS sequence"/>
</dbReference>
<evidence type="ECO:0000313" key="3">
    <source>
        <dbReference type="Proteomes" id="UP000264002"/>
    </source>
</evidence>
<dbReference type="Pfam" id="PF20380">
    <property type="entry name" value="DUF6675"/>
    <property type="match status" value="1"/>
</dbReference>
<reference evidence="3" key="1">
    <citation type="submission" date="2018-08" db="EMBL/GenBank/DDBJ databases">
        <authorList>
            <person name="Grouzdev D.S."/>
            <person name="Krutkina M.S."/>
        </authorList>
    </citation>
    <scope>NUCLEOTIDE SEQUENCE [LARGE SCALE GENOMIC DNA]</scope>
    <source>
        <strain evidence="3">4-11</strain>
    </source>
</reference>
<feature type="chain" id="PRO_5017027176" evidence="1">
    <location>
        <begin position="34"/>
        <end position="286"/>
    </location>
</feature>
<dbReference type="AlphaFoldDB" id="A0A372MG37"/>
<feature type="signal peptide" evidence="1">
    <location>
        <begin position="1"/>
        <end position="33"/>
    </location>
</feature>
<name>A0A372MG37_9SPIR</name>
<proteinExistence type="predicted"/>
<protein>
    <submittedName>
        <fullName evidence="2">Uncharacterized protein</fullName>
    </submittedName>
</protein>
<dbReference type="InterPro" id="IPR046745">
    <property type="entry name" value="DUF6675"/>
</dbReference>